<dbReference type="GO" id="GO:0000035">
    <property type="term" value="F:acyl binding"/>
    <property type="evidence" value="ECO:0007669"/>
    <property type="project" value="TreeGrafter"/>
</dbReference>
<evidence type="ECO:0000313" key="6">
    <source>
        <dbReference type="Proteomes" id="UP000295278"/>
    </source>
</evidence>
<sequence length="81" mass="9416">MRALEEFEITKIKQVIADKTDVDLEKVTEDSNLQDHLGIDSLDIVEIIIELEEMFKCTIPDEDYEHTVNVKDLLKIVEQNL</sequence>
<feature type="domain" description="Carrier" evidence="4">
    <location>
        <begin position="6"/>
        <end position="81"/>
    </location>
</feature>
<evidence type="ECO:0000313" key="5">
    <source>
        <dbReference type="EMBL" id="TDD77104.1"/>
    </source>
</evidence>
<proteinExistence type="inferred from homology"/>
<dbReference type="PANTHER" id="PTHR20863">
    <property type="entry name" value="ACYL CARRIER PROTEIN"/>
    <property type="match status" value="1"/>
</dbReference>
<comment type="similarity">
    <text evidence="3">Belongs to the acyl carrier protein (ACP) family.</text>
</comment>
<protein>
    <recommendedName>
        <fullName evidence="3">Acyl carrier protein</fullName>
        <shortName evidence="3">ACP</shortName>
    </recommendedName>
</protein>
<dbReference type="InterPro" id="IPR003231">
    <property type="entry name" value="ACP"/>
</dbReference>
<organism evidence="5 6">
    <name type="scientific">Flavobacterium caseinilyticum</name>
    <dbReference type="NCBI Taxonomy" id="2541732"/>
    <lineage>
        <taxon>Bacteria</taxon>
        <taxon>Pseudomonadati</taxon>
        <taxon>Bacteroidota</taxon>
        <taxon>Flavobacteriia</taxon>
        <taxon>Flavobacteriales</taxon>
        <taxon>Flavobacteriaceae</taxon>
        <taxon>Flavobacterium</taxon>
    </lineage>
</organism>
<dbReference type="GO" id="GO:0000036">
    <property type="term" value="F:acyl carrier activity"/>
    <property type="evidence" value="ECO:0007669"/>
    <property type="project" value="UniProtKB-UniRule"/>
</dbReference>
<keyword evidence="2 3" id="KW-0597">Phosphoprotein</keyword>
<comment type="PTM">
    <text evidence="3">4'-phosphopantetheine is transferred from CoA to a specific serine of apo-ACP by AcpS. This modification is essential for activity because fatty acids are bound in thioester linkage to the sulfhydryl of the prosthetic group.</text>
</comment>
<dbReference type="EMBL" id="SMFM01000002">
    <property type="protein sequence ID" value="TDD77104.1"/>
    <property type="molecule type" value="Genomic_DNA"/>
</dbReference>
<keyword evidence="1 3" id="KW-0596">Phosphopantetheine</keyword>
<dbReference type="InterPro" id="IPR036736">
    <property type="entry name" value="ACP-like_sf"/>
</dbReference>
<dbReference type="GO" id="GO:0016020">
    <property type="term" value="C:membrane"/>
    <property type="evidence" value="ECO:0007669"/>
    <property type="project" value="GOC"/>
</dbReference>
<comment type="pathway">
    <text evidence="3">Lipid metabolism; fatty acid biosynthesis.</text>
</comment>
<dbReference type="PROSITE" id="PS50075">
    <property type="entry name" value="CARRIER"/>
    <property type="match status" value="1"/>
</dbReference>
<dbReference type="RefSeq" id="WP_131908900.1">
    <property type="nucleotide sequence ID" value="NZ_SMFM01000002.1"/>
</dbReference>
<evidence type="ECO:0000256" key="2">
    <source>
        <dbReference type="ARBA" id="ARBA00022553"/>
    </source>
</evidence>
<evidence type="ECO:0000256" key="1">
    <source>
        <dbReference type="ARBA" id="ARBA00022450"/>
    </source>
</evidence>
<gene>
    <name evidence="3" type="primary">acpP</name>
    <name evidence="5" type="ORF">E0F89_05765</name>
</gene>
<comment type="function">
    <text evidence="3">Carrier of the growing fatty acid chain in fatty acid biosynthesis.</text>
</comment>
<dbReference type="PANTHER" id="PTHR20863:SF76">
    <property type="entry name" value="CARRIER DOMAIN-CONTAINING PROTEIN"/>
    <property type="match status" value="1"/>
</dbReference>
<keyword evidence="3" id="KW-0963">Cytoplasm</keyword>
<dbReference type="GO" id="GO:0005829">
    <property type="term" value="C:cytosol"/>
    <property type="evidence" value="ECO:0007669"/>
    <property type="project" value="TreeGrafter"/>
</dbReference>
<dbReference type="SUPFAM" id="SSF47336">
    <property type="entry name" value="ACP-like"/>
    <property type="match status" value="1"/>
</dbReference>
<comment type="caution">
    <text evidence="5">The sequence shown here is derived from an EMBL/GenBank/DDBJ whole genome shotgun (WGS) entry which is preliminary data.</text>
</comment>
<name>A0A4R5B0Q4_9FLAO</name>
<dbReference type="InterPro" id="IPR009081">
    <property type="entry name" value="PP-bd_ACP"/>
</dbReference>
<reference evidence="5 6" key="1">
    <citation type="submission" date="2019-03" db="EMBL/GenBank/DDBJ databases">
        <title>Flavobacterium AT-3-2 sp. nov., isolated from arctic soil.</title>
        <authorList>
            <person name="Chaudhary D.K."/>
        </authorList>
    </citation>
    <scope>NUCLEOTIDE SEQUENCE [LARGE SCALE GENOMIC DNA]</scope>
    <source>
        <strain evidence="5 6">AT-3-2</strain>
    </source>
</reference>
<keyword evidence="3" id="KW-0444">Lipid biosynthesis</keyword>
<dbReference type="GO" id="GO:0009245">
    <property type="term" value="P:lipid A biosynthetic process"/>
    <property type="evidence" value="ECO:0007669"/>
    <property type="project" value="TreeGrafter"/>
</dbReference>
<keyword evidence="3" id="KW-0276">Fatty acid metabolism</keyword>
<evidence type="ECO:0000259" key="4">
    <source>
        <dbReference type="PROSITE" id="PS50075"/>
    </source>
</evidence>
<keyword evidence="3" id="KW-0275">Fatty acid biosynthesis</keyword>
<dbReference type="AlphaFoldDB" id="A0A4R5B0Q4"/>
<feature type="modified residue" description="O-(pantetheine 4'-phosphoryl)serine" evidence="3">
    <location>
        <position position="41"/>
    </location>
</feature>
<dbReference type="Pfam" id="PF00550">
    <property type="entry name" value="PP-binding"/>
    <property type="match status" value="1"/>
</dbReference>
<accession>A0A4R5B0Q4</accession>
<dbReference type="Gene3D" id="1.10.1200.10">
    <property type="entry name" value="ACP-like"/>
    <property type="match status" value="1"/>
</dbReference>
<dbReference type="Proteomes" id="UP000295278">
    <property type="component" value="Unassembled WGS sequence"/>
</dbReference>
<dbReference type="UniPathway" id="UPA00094"/>
<comment type="subcellular location">
    <subcellularLocation>
        <location evidence="3">Cytoplasm</location>
    </subcellularLocation>
</comment>
<evidence type="ECO:0000256" key="3">
    <source>
        <dbReference type="HAMAP-Rule" id="MF_01217"/>
    </source>
</evidence>
<keyword evidence="3" id="KW-0443">Lipid metabolism</keyword>
<keyword evidence="6" id="KW-1185">Reference proteome</keyword>
<dbReference type="HAMAP" id="MF_01217">
    <property type="entry name" value="Acyl_carrier"/>
    <property type="match status" value="1"/>
</dbReference>